<evidence type="ECO:0000313" key="4">
    <source>
        <dbReference type="Proteomes" id="UP001500784"/>
    </source>
</evidence>
<evidence type="ECO:0000256" key="2">
    <source>
        <dbReference type="SAM" id="Phobius"/>
    </source>
</evidence>
<sequence>MIGGTCIMASDYDNQLIESVAVRRNRLLTALLYGGNPNERRWADTVKLFLFSVAVAALIAAVCVGYSFVTNLLEQNRAKQEQQQQSTAAGPLNDGGSAAGAAGGSPVTKHTSVTEHTIIDHLSHETGAWQPWRMPTHG</sequence>
<keyword evidence="2" id="KW-0812">Transmembrane</keyword>
<keyword evidence="4" id="KW-1185">Reference proteome</keyword>
<feature type="transmembrane region" description="Helical" evidence="2">
    <location>
        <begin position="48"/>
        <end position="69"/>
    </location>
</feature>
<name>A0ABP5ATK9_9MICC</name>
<feature type="region of interest" description="Disordered" evidence="1">
    <location>
        <begin position="77"/>
        <end position="110"/>
    </location>
</feature>
<dbReference type="EMBL" id="BAAALV010000007">
    <property type="protein sequence ID" value="GAA1922261.1"/>
    <property type="molecule type" value="Genomic_DNA"/>
</dbReference>
<keyword evidence="2" id="KW-1133">Transmembrane helix</keyword>
<dbReference type="Proteomes" id="UP001500784">
    <property type="component" value="Unassembled WGS sequence"/>
</dbReference>
<proteinExistence type="predicted"/>
<keyword evidence="2" id="KW-0472">Membrane</keyword>
<accession>A0ABP5ATK9</accession>
<organism evidence="3 4">
    <name type="scientific">Arthrobacter gandavensis</name>
    <dbReference type="NCBI Taxonomy" id="169960"/>
    <lineage>
        <taxon>Bacteria</taxon>
        <taxon>Bacillati</taxon>
        <taxon>Actinomycetota</taxon>
        <taxon>Actinomycetes</taxon>
        <taxon>Micrococcales</taxon>
        <taxon>Micrococcaceae</taxon>
        <taxon>Arthrobacter</taxon>
    </lineage>
</organism>
<gene>
    <name evidence="3" type="ORF">GCM10009688_29110</name>
</gene>
<evidence type="ECO:0000313" key="3">
    <source>
        <dbReference type="EMBL" id="GAA1922261.1"/>
    </source>
</evidence>
<protein>
    <submittedName>
        <fullName evidence="3">Uncharacterized protein</fullName>
    </submittedName>
</protein>
<evidence type="ECO:0000256" key="1">
    <source>
        <dbReference type="SAM" id="MobiDB-lite"/>
    </source>
</evidence>
<reference evidence="4" key="1">
    <citation type="journal article" date="2019" name="Int. J. Syst. Evol. Microbiol.">
        <title>The Global Catalogue of Microorganisms (GCM) 10K type strain sequencing project: providing services to taxonomists for standard genome sequencing and annotation.</title>
        <authorList>
            <consortium name="The Broad Institute Genomics Platform"/>
            <consortium name="The Broad Institute Genome Sequencing Center for Infectious Disease"/>
            <person name="Wu L."/>
            <person name="Ma J."/>
        </authorList>
    </citation>
    <scope>NUCLEOTIDE SEQUENCE [LARGE SCALE GENOMIC DNA]</scope>
    <source>
        <strain evidence="4">JCM 13316</strain>
    </source>
</reference>
<comment type="caution">
    <text evidence="3">The sequence shown here is derived from an EMBL/GenBank/DDBJ whole genome shotgun (WGS) entry which is preliminary data.</text>
</comment>